<evidence type="ECO:0000313" key="2">
    <source>
        <dbReference type="Proteomes" id="UP000326936"/>
    </source>
</evidence>
<proteinExistence type="predicted"/>
<dbReference type="RefSeq" id="WP_152431525.1">
    <property type="nucleotide sequence ID" value="NZ_CBCSDK010000014.1"/>
</dbReference>
<dbReference type="AlphaFoldDB" id="A0A5P9CMJ3"/>
<dbReference type="OrthoDB" id="5853146at2"/>
<evidence type="ECO:0000313" key="1">
    <source>
        <dbReference type="EMBL" id="QFT27538.1"/>
    </source>
</evidence>
<protein>
    <submittedName>
        <fullName evidence="1">Uncharacterized protein</fullName>
    </submittedName>
</protein>
<dbReference type="PROSITE" id="PS51257">
    <property type="entry name" value="PROKAR_LIPOPROTEIN"/>
    <property type="match status" value="1"/>
</dbReference>
<dbReference type="Proteomes" id="UP000326936">
    <property type="component" value="Chromosome"/>
</dbReference>
<dbReference type="EMBL" id="CP045350">
    <property type="protein sequence ID" value="QFT27538.1"/>
    <property type="molecule type" value="Genomic_DNA"/>
</dbReference>
<sequence length="352" mass="38775">MRNDNYKKNLILLAMMGALVSGVTGCSDDDEYKQALEFSSDVEMPISGLAAGDAAEHGEQYDYSTLAVFDWKNYGDQTPKPRFGVVERHGDSATVVPLDQSIVNWPESEPRGNDLEAICQIDDTYYLAAESSYYDDGVTHQYGRLFLIERNPTQGTLYSGLSVSAIYSLTATPSDYDEKSFEGLACARSDSNDGSYNILLGDRTSGDLYWDKIQPMADITSDTTQVLDLKPVGNIQAPTEWGTSRNISDLFYTEQWHYLYGVASLDPEDDNAPEGSTEPSATMYKSAKAFYLESDTFMQGLESSPHEVAIEAVHSFSNHKIEGITAYGLTGGIFYGSDDDTDANEYGLVKVQ</sequence>
<dbReference type="KEGG" id="vaq:FIV01_14155"/>
<organism evidence="1 2">
    <name type="scientific">Vibrio aquimaris</name>
    <dbReference type="NCBI Taxonomy" id="2587862"/>
    <lineage>
        <taxon>Bacteria</taxon>
        <taxon>Pseudomonadati</taxon>
        <taxon>Pseudomonadota</taxon>
        <taxon>Gammaproteobacteria</taxon>
        <taxon>Vibrionales</taxon>
        <taxon>Vibrionaceae</taxon>
        <taxon>Vibrio</taxon>
    </lineage>
</organism>
<gene>
    <name evidence="1" type="ORF">FIV01_14155</name>
</gene>
<accession>A0A5P9CMJ3</accession>
<keyword evidence="2" id="KW-1185">Reference proteome</keyword>
<reference evidence="1 2" key="1">
    <citation type="submission" date="2019-10" db="EMBL/GenBank/DDBJ databases">
        <title>Complete genome sequence of Vibrio sp. strain THAF100, isolated from non-filtered water from the water column of tank 6 of a marine aquarium containing stony-coral fragments. Water maintained at 26 degree C.</title>
        <authorList>
            <person name="Ruckert C."/>
            <person name="Franco A."/>
            <person name="Kalinowski J."/>
            <person name="Glaeser S."/>
        </authorList>
    </citation>
    <scope>NUCLEOTIDE SEQUENCE [LARGE SCALE GENOMIC DNA]</scope>
    <source>
        <strain evidence="1 2">THAF100</strain>
    </source>
</reference>
<name>A0A5P9CMJ3_9VIBR</name>